<evidence type="ECO:0000313" key="1">
    <source>
        <dbReference type="EMBL" id="KAK9019297.1"/>
    </source>
</evidence>
<dbReference type="Proteomes" id="UP001396334">
    <property type="component" value="Unassembled WGS sequence"/>
</dbReference>
<protein>
    <submittedName>
        <fullName evidence="1">Uncharacterized protein</fullName>
    </submittedName>
</protein>
<name>A0ABR2S305_9ROSI</name>
<evidence type="ECO:0000313" key="2">
    <source>
        <dbReference type="Proteomes" id="UP001396334"/>
    </source>
</evidence>
<comment type="caution">
    <text evidence="1">The sequence shown here is derived from an EMBL/GenBank/DDBJ whole genome shotgun (WGS) entry which is preliminary data.</text>
</comment>
<gene>
    <name evidence="1" type="ORF">V6N11_053823</name>
</gene>
<sequence length="114" mass="12242">MEVNLTLLQNLPPILLSAHEGCSMQVVEEDDALTEFYLGNAYHDNINHVSKEAKRHLGELDLLGSGRVLASQNSGASQDFLSGEVEQTLAQADGKLGQVHASIGSGAMRVSIWP</sequence>
<dbReference type="EMBL" id="JBBPBN010000017">
    <property type="protein sequence ID" value="KAK9019297.1"/>
    <property type="molecule type" value="Genomic_DNA"/>
</dbReference>
<proteinExistence type="predicted"/>
<reference evidence="1 2" key="1">
    <citation type="journal article" date="2024" name="G3 (Bethesda)">
        <title>Genome assembly of Hibiscus sabdariffa L. provides insights into metabolisms of medicinal natural products.</title>
        <authorList>
            <person name="Kim T."/>
        </authorList>
    </citation>
    <scope>NUCLEOTIDE SEQUENCE [LARGE SCALE GENOMIC DNA]</scope>
    <source>
        <strain evidence="1">TK-2024</strain>
        <tissue evidence="1">Old leaves</tissue>
    </source>
</reference>
<organism evidence="1 2">
    <name type="scientific">Hibiscus sabdariffa</name>
    <name type="common">roselle</name>
    <dbReference type="NCBI Taxonomy" id="183260"/>
    <lineage>
        <taxon>Eukaryota</taxon>
        <taxon>Viridiplantae</taxon>
        <taxon>Streptophyta</taxon>
        <taxon>Embryophyta</taxon>
        <taxon>Tracheophyta</taxon>
        <taxon>Spermatophyta</taxon>
        <taxon>Magnoliopsida</taxon>
        <taxon>eudicotyledons</taxon>
        <taxon>Gunneridae</taxon>
        <taxon>Pentapetalae</taxon>
        <taxon>rosids</taxon>
        <taxon>malvids</taxon>
        <taxon>Malvales</taxon>
        <taxon>Malvaceae</taxon>
        <taxon>Malvoideae</taxon>
        <taxon>Hibiscus</taxon>
    </lineage>
</organism>
<keyword evidence="2" id="KW-1185">Reference proteome</keyword>
<accession>A0ABR2S305</accession>